<dbReference type="InterPro" id="IPR006176">
    <property type="entry name" value="3-OHacyl-CoA_DH_NAD-bd"/>
</dbReference>
<dbReference type="Gene3D" id="3.40.50.720">
    <property type="entry name" value="NAD(P)-binding Rossmann-like Domain"/>
    <property type="match status" value="1"/>
</dbReference>
<dbReference type="Pfam" id="PF02737">
    <property type="entry name" value="3HCDH_N"/>
    <property type="match status" value="1"/>
</dbReference>
<evidence type="ECO:0000313" key="6">
    <source>
        <dbReference type="EMBL" id="CAB5041207.1"/>
    </source>
</evidence>
<dbReference type="PIRSF" id="PIRSF000105">
    <property type="entry name" value="HCDH"/>
    <property type="match status" value="1"/>
</dbReference>
<evidence type="ECO:0000259" key="2">
    <source>
        <dbReference type="Pfam" id="PF00725"/>
    </source>
</evidence>
<dbReference type="Gene3D" id="1.10.1040.10">
    <property type="entry name" value="N-(1-d-carboxylethyl)-l-norvaline Dehydrogenase, domain 2"/>
    <property type="match status" value="1"/>
</dbReference>
<gene>
    <name evidence="4" type="ORF">UFOPK3268_01414</name>
    <name evidence="5" type="ORF">UFOPK3752_01507</name>
    <name evidence="6" type="ORF">UFOPK4150_02463</name>
</gene>
<dbReference type="InterPro" id="IPR006108">
    <property type="entry name" value="3HC_DH_C"/>
</dbReference>
<protein>
    <submittedName>
        <fullName evidence="5">Unannotated protein</fullName>
    </submittedName>
</protein>
<dbReference type="GO" id="GO:0008691">
    <property type="term" value="F:3-hydroxybutyryl-CoA dehydrogenase activity"/>
    <property type="evidence" value="ECO:0007669"/>
    <property type="project" value="TreeGrafter"/>
</dbReference>
<dbReference type="InterPro" id="IPR036291">
    <property type="entry name" value="NAD(P)-bd_dom_sf"/>
</dbReference>
<evidence type="ECO:0000313" key="5">
    <source>
        <dbReference type="EMBL" id="CAB4948492.1"/>
    </source>
</evidence>
<evidence type="ECO:0000256" key="1">
    <source>
        <dbReference type="ARBA" id="ARBA00023002"/>
    </source>
</evidence>
<feature type="domain" description="3-hydroxyacyl-CoA dehydrogenase C-terminal" evidence="2">
    <location>
        <begin position="181"/>
        <end position="277"/>
    </location>
</feature>
<dbReference type="EMBL" id="CAFBIZ010000206">
    <property type="protein sequence ID" value="CAB4851934.1"/>
    <property type="molecule type" value="Genomic_DNA"/>
</dbReference>
<reference evidence="5" key="1">
    <citation type="submission" date="2020-05" db="EMBL/GenBank/DDBJ databases">
        <authorList>
            <person name="Chiriac C."/>
            <person name="Salcher M."/>
            <person name="Ghai R."/>
            <person name="Kavagutti S V."/>
        </authorList>
    </citation>
    <scope>NUCLEOTIDE SEQUENCE</scope>
</reference>
<dbReference type="GO" id="GO:0070403">
    <property type="term" value="F:NAD+ binding"/>
    <property type="evidence" value="ECO:0007669"/>
    <property type="project" value="InterPro"/>
</dbReference>
<evidence type="ECO:0000259" key="3">
    <source>
        <dbReference type="Pfam" id="PF02737"/>
    </source>
</evidence>
<proteinExistence type="predicted"/>
<sequence length="279" mass="29609">MGVVGSGIMGMGIAEMGARGGWSVTVVDTAPAALERARASIEKSVTRAVSSGKLEADVAEVMSRLTFTHDLASLTPCSIVIEAIRENLEDKVALFKELDAVLSPTTVIATNTSSIPVAKLGAATAHPGRVLGLHFFNPVPLMPLVEVVPSLLTEDWATEMADGFTREVLGKKVIRAKDRAGFVVNAILVPYLLSAIRSLDNGVASLEDIDEGMVGGCGMPMGPLRLCDLIGLDTMLLVAESLYSEHLDPSFVPPALLRRHVDAGYLGRKSGRGFYDYST</sequence>
<dbReference type="EMBL" id="CAFBND010000065">
    <property type="protein sequence ID" value="CAB4948492.1"/>
    <property type="molecule type" value="Genomic_DNA"/>
</dbReference>
<dbReference type="GO" id="GO:0006635">
    <property type="term" value="P:fatty acid beta-oxidation"/>
    <property type="evidence" value="ECO:0007669"/>
    <property type="project" value="TreeGrafter"/>
</dbReference>
<dbReference type="PANTHER" id="PTHR48075">
    <property type="entry name" value="3-HYDROXYACYL-COA DEHYDROGENASE FAMILY PROTEIN"/>
    <property type="match status" value="1"/>
</dbReference>
<dbReference type="PANTHER" id="PTHR48075:SF9">
    <property type="entry name" value="3-HYDROXYBUTYRYL-COA DEHYDROGENASE"/>
    <property type="match status" value="1"/>
</dbReference>
<dbReference type="AlphaFoldDB" id="A0A6J7K2D6"/>
<evidence type="ECO:0000313" key="4">
    <source>
        <dbReference type="EMBL" id="CAB4851934.1"/>
    </source>
</evidence>
<dbReference type="InterPro" id="IPR022694">
    <property type="entry name" value="3-OHacyl-CoA_DH"/>
</dbReference>
<keyword evidence="1" id="KW-0560">Oxidoreductase</keyword>
<organism evidence="5">
    <name type="scientific">freshwater metagenome</name>
    <dbReference type="NCBI Taxonomy" id="449393"/>
    <lineage>
        <taxon>unclassified sequences</taxon>
        <taxon>metagenomes</taxon>
        <taxon>ecological metagenomes</taxon>
    </lineage>
</organism>
<accession>A0A6J7K2D6</accession>
<dbReference type="InterPro" id="IPR008927">
    <property type="entry name" value="6-PGluconate_DH-like_C_sf"/>
</dbReference>
<dbReference type="SUPFAM" id="SSF51735">
    <property type="entry name" value="NAD(P)-binding Rossmann-fold domains"/>
    <property type="match status" value="1"/>
</dbReference>
<name>A0A6J7K2D6_9ZZZZ</name>
<dbReference type="Pfam" id="PF00725">
    <property type="entry name" value="3HCDH"/>
    <property type="match status" value="1"/>
</dbReference>
<dbReference type="InterPro" id="IPR013328">
    <property type="entry name" value="6PGD_dom2"/>
</dbReference>
<dbReference type="EMBL" id="CAFBPU010000096">
    <property type="protein sequence ID" value="CAB5041207.1"/>
    <property type="molecule type" value="Genomic_DNA"/>
</dbReference>
<dbReference type="SUPFAM" id="SSF48179">
    <property type="entry name" value="6-phosphogluconate dehydrogenase C-terminal domain-like"/>
    <property type="match status" value="1"/>
</dbReference>
<dbReference type="NCBIfam" id="NF005875">
    <property type="entry name" value="PRK07819.1"/>
    <property type="match status" value="1"/>
</dbReference>
<feature type="domain" description="3-hydroxyacyl-CoA dehydrogenase NAD binding" evidence="3">
    <location>
        <begin position="2"/>
        <end position="178"/>
    </location>
</feature>